<sequence>MLNNPRVLTNKYYNYSNGDKLKIDFVDMPVYKFTIKNNSNSNITLKEANNLLTDTYGGTLTLAAHTEEQNVNIYTEHPLLSVVTPTNISFTIKRDGKVIIIEEV</sequence>
<accession>U2KPH9</accession>
<evidence type="ECO:0000313" key="3">
    <source>
        <dbReference type="Proteomes" id="UP000016412"/>
    </source>
</evidence>
<evidence type="ECO:0000313" key="1">
    <source>
        <dbReference type="EMBL" id="ERF61928.1"/>
    </source>
</evidence>
<evidence type="ECO:0000313" key="4">
    <source>
        <dbReference type="Proteomes" id="UP000016646"/>
    </source>
</evidence>
<reference evidence="3 4" key="1">
    <citation type="submission" date="2013-08" db="EMBL/GenBank/DDBJ databases">
        <authorList>
            <person name="Durkin A.S."/>
            <person name="Haft D.R."/>
            <person name="McCorrison J."/>
            <person name="Torralba M."/>
            <person name="Gillis M."/>
            <person name="Haft D.H."/>
            <person name="Methe B."/>
            <person name="Sutton G."/>
            <person name="Nelson K.E."/>
        </authorList>
    </citation>
    <scope>NUCLEOTIDE SEQUENCE [LARGE SCALE GENOMIC DNA]</scope>
    <source>
        <strain evidence="2 4">ATCC 35536</strain>
        <strain evidence="1 3">VPI DR56BR1116</strain>
    </source>
</reference>
<organism evidence="1 3">
    <name type="scientific">Treponema socranskii subsp. socranskii VPI DR56BR1116 = ATCC 35536</name>
    <dbReference type="NCBI Taxonomy" id="1125725"/>
    <lineage>
        <taxon>Bacteria</taxon>
        <taxon>Pseudomonadati</taxon>
        <taxon>Spirochaetota</taxon>
        <taxon>Spirochaetia</taxon>
        <taxon>Spirochaetales</taxon>
        <taxon>Treponemataceae</taxon>
        <taxon>Treponema</taxon>
    </lineage>
</organism>
<keyword evidence="4" id="KW-1185">Reference proteome</keyword>
<dbReference type="EMBL" id="AVQI01000067">
    <property type="protein sequence ID" value="ERK00412.1"/>
    <property type="molecule type" value="Genomic_DNA"/>
</dbReference>
<dbReference type="Proteomes" id="UP000016412">
    <property type="component" value="Unassembled WGS sequence"/>
</dbReference>
<dbReference type="EMBL" id="AUZJ01000002">
    <property type="protein sequence ID" value="ERF61928.1"/>
    <property type="molecule type" value="Genomic_DNA"/>
</dbReference>
<protein>
    <submittedName>
        <fullName evidence="1">Uncharacterized protein</fullName>
    </submittedName>
</protein>
<evidence type="ECO:0000313" key="2">
    <source>
        <dbReference type="EMBL" id="ERK00412.1"/>
    </source>
</evidence>
<proteinExistence type="predicted"/>
<gene>
    <name evidence="2" type="ORF">HMPREF0860_1130</name>
    <name evidence="1" type="ORF">HMPREF1325_1766</name>
</gene>
<dbReference type="Proteomes" id="UP000016646">
    <property type="component" value="Unassembled WGS sequence"/>
</dbReference>
<dbReference type="AlphaFoldDB" id="U2KPH9"/>
<name>U2KPH9_TRESO</name>
<dbReference type="PATRIC" id="fig|1125725.3.peg.20"/>
<comment type="caution">
    <text evidence="1">The sequence shown here is derived from an EMBL/GenBank/DDBJ whole genome shotgun (WGS) entry which is preliminary data.</text>
</comment>